<dbReference type="AlphaFoldDB" id="A0A6J4LZY1"/>
<feature type="non-terminal residue" evidence="2">
    <location>
        <position position="1"/>
    </location>
</feature>
<feature type="region of interest" description="Disordered" evidence="1">
    <location>
        <begin position="1"/>
        <end position="115"/>
    </location>
</feature>
<evidence type="ECO:0000313" key="2">
    <source>
        <dbReference type="EMBL" id="CAA9345371.1"/>
    </source>
</evidence>
<proteinExistence type="predicted"/>
<gene>
    <name evidence="2" type="ORF">AVDCRST_MAG89-2832</name>
</gene>
<sequence length="115" mass="12341">EQFEGGRAVRFAGGGGARLGGVGGGAGRRPLSHGAGQRFQGPARRAQGVPGRRGVRRLQAERGPGNLRDARDGRGHAPLPPRPAPAGKRLGQRADRAHRGRSLGLRVRRRRRRRL</sequence>
<feature type="compositionally biased region" description="Low complexity" evidence="1">
    <location>
        <begin position="1"/>
        <end position="11"/>
    </location>
</feature>
<feature type="compositionally biased region" description="Basic residues" evidence="1">
    <location>
        <begin position="98"/>
        <end position="115"/>
    </location>
</feature>
<accession>A0A6J4LZY1</accession>
<dbReference type="EMBL" id="CADCTV010000593">
    <property type="protein sequence ID" value="CAA9345371.1"/>
    <property type="molecule type" value="Genomic_DNA"/>
</dbReference>
<name>A0A6J4LZY1_9BACT</name>
<evidence type="ECO:0000256" key="1">
    <source>
        <dbReference type="SAM" id="MobiDB-lite"/>
    </source>
</evidence>
<reference evidence="2" key="1">
    <citation type="submission" date="2020-02" db="EMBL/GenBank/DDBJ databases">
        <authorList>
            <person name="Meier V. D."/>
        </authorList>
    </citation>
    <scope>NUCLEOTIDE SEQUENCE</scope>
    <source>
        <strain evidence="2">AVDCRST_MAG89</strain>
    </source>
</reference>
<feature type="compositionally biased region" description="Gly residues" evidence="1">
    <location>
        <begin position="12"/>
        <end position="27"/>
    </location>
</feature>
<organism evidence="2">
    <name type="scientific">uncultured Gemmatimonadota bacterium</name>
    <dbReference type="NCBI Taxonomy" id="203437"/>
    <lineage>
        <taxon>Bacteria</taxon>
        <taxon>Pseudomonadati</taxon>
        <taxon>Gemmatimonadota</taxon>
        <taxon>environmental samples</taxon>
    </lineage>
</organism>
<protein>
    <submittedName>
        <fullName evidence="2">Uncharacterized protein</fullName>
    </submittedName>
</protein>
<feature type="non-terminal residue" evidence="2">
    <location>
        <position position="115"/>
    </location>
</feature>